<dbReference type="Proteomes" id="UP000094869">
    <property type="component" value="Unassembled WGS sequence"/>
</dbReference>
<accession>A0A1E3AEX2</accession>
<feature type="domain" description="DUF4474" evidence="1">
    <location>
        <begin position="44"/>
        <end position="284"/>
    </location>
</feature>
<dbReference type="Pfam" id="PF14751">
    <property type="entry name" value="DUF4474"/>
    <property type="match status" value="1"/>
</dbReference>
<proteinExistence type="predicted"/>
<keyword evidence="4" id="KW-1185">Reference proteome</keyword>
<protein>
    <recommendedName>
        <fullName evidence="1">DUF4474 domain-containing protein</fullName>
    </recommendedName>
</protein>
<gene>
    <name evidence="2" type="ORF">BEI61_03182</name>
    <name evidence="3" type="ORF">BEI63_28500</name>
</gene>
<dbReference type="EMBL" id="MCGH01000002">
    <property type="protein sequence ID" value="ODM07292.1"/>
    <property type="molecule type" value="Genomic_DNA"/>
</dbReference>
<sequence>MIKIVILCIAGALILGLLLFLIIWKIRSRRFSPTKDKKSQQSELNQDLENAGFAYDGRRDIFYSRINCWQREMGYCRLYDEGAPGFNMVMHCEPVTFSYKNKRWLIELWKGQYGITTGGEIGIYNTDKEDISVKGFSGPYYESAQDQEMLPMSFKLHRNGKFLFKCNATHWWLTGFRLGEFSDPDSLSMDARIKFPDTEMLNAFVNALTNLGYQSHEYAIRRRTVTVHYTIPHSEQPVTQDNLPKAVVQTTNHNNCILYNQVTHKYKNTLDKLEYLKNMAPELYEFCMHSLYARSFYDAFSWLLELIHGGHKPHPVQPRVPCPPRPPKSCGGRRLPNRICTPQDCCCPPDPCGCRNSCGVCRPSSCCCGDTCCGRYHKPPCRLNEGCGENQNNPCDGR</sequence>
<reference evidence="3 4" key="2">
    <citation type="submission" date="2016-08" db="EMBL/GenBank/DDBJ databases">
        <title>Characterization of Isolates of Eisenbergiella tayi Derived from Blood Cultures, Using Whole Genome Sequencing.</title>
        <authorList>
            <person name="Bernier A.-M."/>
            <person name="Burdz T."/>
            <person name="Wiebe D."/>
            <person name="Bernard K."/>
        </authorList>
    </citation>
    <scope>NUCLEOTIDE SEQUENCE [LARGE SCALE GENOMIC DNA]</scope>
    <source>
        <strain evidence="3 4">NML120146</strain>
    </source>
</reference>
<dbReference type="Proteomes" id="UP000094067">
    <property type="component" value="Unassembled WGS sequence"/>
</dbReference>
<evidence type="ECO:0000313" key="2">
    <source>
        <dbReference type="EMBL" id="ODM07292.1"/>
    </source>
</evidence>
<dbReference type="InterPro" id="IPR029322">
    <property type="entry name" value="DUF4474"/>
</dbReference>
<dbReference type="RefSeq" id="WP_069152972.1">
    <property type="nucleotide sequence ID" value="NZ_DBFYTW010000169.1"/>
</dbReference>
<comment type="caution">
    <text evidence="2">The sequence shown here is derived from an EMBL/GenBank/DDBJ whole genome shotgun (WGS) entry which is preliminary data.</text>
</comment>
<evidence type="ECO:0000313" key="4">
    <source>
        <dbReference type="Proteomes" id="UP000094869"/>
    </source>
</evidence>
<organism evidence="2">
    <name type="scientific">Eisenbergiella tayi</name>
    <dbReference type="NCBI Taxonomy" id="1432052"/>
    <lineage>
        <taxon>Bacteria</taxon>
        <taxon>Bacillati</taxon>
        <taxon>Bacillota</taxon>
        <taxon>Clostridia</taxon>
        <taxon>Lachnospirales</taxon>
        <taxon>Lachnospiraceae</taxon>
        <taxon>Eisenbergiella</taxon>
    </lineage>
</organism>
<dbReference type="PATRIC" id="fig|1432052.4.peg.3547"/>
<dbReference type="EMBL" id="MEHD01000051">
    <property type="protein sequence ID" value="ODR45724.1"/>
    <property type="molecule type" value="Genomic_DNA"/>
</dbReference>
<reference evidence="2" key="1">
    <citation type="submission" date="2016-07" db="EMBL/GenBank/DDBJ databases">
        <title>Characterization of isolates of Eisenbergiella tayi derived from blood cultures, using whole genome sequencing.</title>
        <authorList>
            <person name="Burdz T."/>
            <person name="Wiebe D."/>
            <person name="Huynh C."/>
            <person name="Bernard K."/>
        </authorList>
    </citation>
    <scope>NUCLEOTIDE SEQUENCE [LARGE SCALE GENOMIC DNA]</scope>
    <source>
        <strain evidence="2">NML 110608</strain>
    </source>
</reference>
<name>A0A1E3AEX2_9FIRM</name>
<dbReference type="AlphaFoldDB" id="A0A1E3AEX2"/>
<evidence type="ECO:0000259" key="1">
    <source>
        <dbReference type="Pfam" id="PF14751"/>
    </source>
</evidence>
<evidence type="ECO:0000313" key="3">
    <source>
        <dbReference type="EMBL" id="ODR45724.1"/>
    </source>
</evidence>